<dbReference type="Pfam" id="PF02800">
    <property type="entry name" value="Gp_dh_C"/>
    <property type="match status" value="1"/>
</dbReference>
<dbReference type="FunFam" id="3.30.360.10:FF:000002">
    <property type="entry name" value="Glyceraldehyde-3-phosphate dehydrogenase"/>
    <property type="match status" value="1"/>
</dbReference>
<feature type="binding site" evidence="5">
    <location>
        <position position="234"/>
    </location>
    <ligand>
        <name>D-glyceraldehyde 3-phosphate</name>
        <dbReference type="ChEBI" id="CHEBI:59776"/>
    </ligand>
</feature>
<keyword evidence="12" id="KW-1185">Reference proteome</keyword>
<dbReference type="FunFam" id="3.40.50.720:FF:000001">
    <property type="entry name" value="Glyceraldehyde-3-phosphate dehydrogenase"/>
    <property type="match status" value="1"/>
</dbReference>
<evidence type="ECO:0000256" key="1">
    <source>
        <dbReference type="ARBA" id="ARBA00007406"/>
    </source>
</evidence>
<comment type="subunit">
    <text evidence="2">Homotetramer.</text>
</comment>
<dbReference type="InterPro" id="IPR020828">
    <property type="entry name" value="GlycerAld_3-P_DH_NAD(P)-bd"/>
</dbReference>
<feature type="site" description="Activates thiol group during catalysis" evidence="7">
    <location>
        <position position="180"/>
    </location>
</feature>
<sequence length="335" mass="35754">MAVKVAINGFGRIGRLVARAILERPDCGLELVAINDLADAKSNALLFKRDSVHGPFPGEVKADGDSMVVDGKRIRVTAERDPANLPHAELGVDIALECTGFFADRDSASKHLAAGAKRVLISAPAKGVDLTVVYGVNHDKLTAEHVVVSNASCTTNCLAPVAKVLNDTLGIERGLMTTIHAYTNDQKILDQIHPDKRRARAAAMSIIPTTTGAARAVGEVLPELKGKLDGSSVRIPTPNVSLIDLTFTPKRDTSVEEVNKILKDASEGALKGVLDYSDEPLVSIDYNHCPASSTIDSLETAVLEGKLVRVVSWYDNEWGFSNRMVDTAGVIAGLL</sequence>
<feature type="binding site" evidence="5">
    <location>
        <begin position="152"/>
        <end position="154"/>
    </location>
    <ligand>
        <name>D-glyceraldehyde 3-phosphate</name>
        <dbReference type="ChEBI" id="CHEBI:59776"/>
    </ligand>
</feature>
<dbReference type="CDD" id="cd05214">
    <property type="entry name" value="GAPDH_I_N"/>
    <property type="match status" value="1"/>
</dbReference>
<feature type="active site" description="Nucleophile" evidence="4">
    <location>
        <position position="153"/>
    </location>
</feature>
<comment type="caution">
    <text evidence="11">The sequence shown here is derived from an EMBL/GenBank/DDBJ whole genome shotgun (WGS) entry which is preliminary data.</text>
</comment>
<feature type="binding site" evidence="6">
    <location>
        <position position="80"/>
    </location>
    <ligand>
        <name>NAD(+)</name>
        <dbReference type="ChEBI" id="CHEBI:57540"/>
    </ligand>
</feature>
<feature type="domain" description="Glyceraldehyde 3-phosphate dehydrogenase NAD(P) binding" evidence="10">
    <location>
        <begin position="3"/>
        <end position="153"/>
    </location>
</feature>
<dbReference type="EC" id="1.2.1.-" evidence="9"/>
<organism evidence="11 12">
    <name type="scientific">Sphingopyxis panaciterrulae</name>
    <dbReference type="NCBI Taxonomy" id="462372"/>
    <lineage>
        <taxon>Bacteria</taxon>
        <taxon>Pseudomonadati</taxon>
        <taxon>Pseudomonadota</taxon>
        <taxon>Alphaproteobacteria</taxon>
        <taxon>Sphingomonadales</taxon>
        <taxon>Sphingomonadaceae</taxon>
        <taxon>Sphingopyxis</taxon>
    </lineage>
</organism>
<evidence type="ECO:0000256" key="7">
    <source>
        <dbReference type="PIRSR" id="PIRSR000149-4"/>
    </source>
</evidence>
<reference evidence="11 12" key="1">
    <citation type="submission" date="2020-08" db="EMBL/GenBank/DDBJ databases">
        <title>Genomic Encyclopedia of Type Strains, Phase IV (KMG-IV): sequencing the most valuable type-strain genomes for metagenomic binning, comparative biology and taxonomic classification.</title>
        <authorList>
            <person name="Goeker M."/>
        </authorList>
    </citation>
    <scope>NUCLEOTIDE SEQUENCE [LARGE SCALE GENOMIC DNA]</scope>
    <source>
        <strain evidence="11 12">DSM 27163</strain>
    </source>
</reference>
<feature type="binding site" evidence="5">
    <location>
        <begin position="211"/>
        <end position="212"/>
    </location>
    <ligand>
        <name>D-glyceraldehyde 3-phosphate</name>
        <dbReference type="ChEBI" id="CHEBI:59776"/>
    </ligand>
</feature>
<dbReference type="CDD" id="cd18126">
    <property type="entry name" value="GAPDH_I_C"/>
    <property type="match status" value="1"/>
</dbReference>
<keyword evidence="3 9" id="KW-0560">Oxidoreductase</keyword>
<dbReference type="GO" id="GO:0050661">
    <property type="term" value="F:NADP binding"/>
    <property type="evidence" value="ECO:0007669"/>
    <property type="project" value="InterPro"/>
</dbReference>
<dbReference type="SUPFAM" id="SSF55347">
    <property type="entry name" value="Glyceraldehyde-3-phosphate dehydrogenase-like, C-terminal domain"/>
    <property type="match status" value="1"/>
</dbReference>
<evidence type="ECO:0000256" key="2">
    <source>
        <dbReference type="ARBA" id="ARBA00011881"/>
    </source>
</evidence>
<dbReference type="InterPro" id="IPR020829">
    <property type="entry name" value="GlycerAld_3-P_DH_cat"/>
</dbReference>
<keyword evidence="6" id="KW-0520">NAD</keyword>
<dbReference type="InterPro" id="IPR036291">
    <property type="entry name" value="NAD(P)-bd_dom_sf"/>
</dbReference>
<feature type="binding site" evidence="6">
    <location>
        <position position="316"/>
    </location>
    <ligand>
        <name>NAD(+)</name>
        <dbReference type="ChEBI" id="CHEBI:57540"/>
    </ligand>
</feature>
<dbReference type="AlphaFoldDB" id="A0A7W9B825"/>
<dbReference type="EMBL" id="JACIJH010000013">
    <property type="protein sequence ID" value="MBB5707936.1"/>
    <property type="molecule type" value="Genomic_DNA"/>
</dbReference>
<gene>
    <name evidence="11" type="ORF">FHR21_003306</name>
</gene>
<feature type="binding site" evidence="6">
    <location>
        <position position="36"/>
    </location>
    <ligand>
        <name>NAD(+)</name>
        <dbReference type="ChEBI" id="CHEBI:57540"/>
    </ligand>
</feature>
<accession>A0A7W9B825</accession>
<dbReference type="InterPro" id="IPR020830">
    <property type="entry name" value="GlycerAld_3-P_DH_AS"/>
</dbReference>
<evidence type="ECO:0000313" key="12">
    <source>
        <dbReference type="Proteomes" id="UP000537161"/>
    </source>
</evidence>
<dbReference type="RefSeq" id="WP_184100245.1">
    <property type="nucleotide sequence ID" value="NZ_JACIJH010000013.1"/>
</dbReference>
<feature type="binding site" evidence="6">
    <location>
        <begin position="12"/>
        <end position="13"/>
    </location>
    <ligand>
        <name>NAD(+)</name>
        <dbReference type="ChEBI" id="CHEBI:57540"/>
    </ligand>
</feature>
<dbReference type="PROSITE" id="PS00071">
    <property type="entry name" value="GAPDH"/>
    <property type="match status" value="1"/>
</dbReference>
<dbReference type="Pfam" id="PF00044">
    <property type="entry name" value="Gp_dh_N"/>
    <property type="match status" value="1"/>
</dbReference>
<evidence type="ECO:0000256" key="6">
    <source>
        <dbReference type="PIRSR" id="PIRSR000149-3"/>
    </source>
</evidence>
<keyword evidence="6" id="KW-0547">Nucleotide-binding</keyword>
<dbReference type="InterPro" id="IPR006424">
    <property type="entry name" value="Glyceraldehyde-3-P_DH_1"/>
</dbReference>
<dbReference type="PIRSF" id="PIRSF000149">
    <property type="entry name" value="GAP_DH"/>
    <property type="match status" value="1"/>
</dbReference>
<evidence type="ECO:0000259" key="10">
    <source>
        <dbReference type="SMART" id="SM00846"/>
    </source>
</evidence>
<dbReference type="Gene3D" id="3.40.50.720">
    <property type="entry name" value="NAD(P)-binding Rossmann-like Domain"/>
    <property type="match status" value="1"/>
</dbReference>
<protein>
    <recommendedName>
        <fullName evidence="9">Glyceraldehyde-3-phosphate dehydrogenase</fullName>
        <ecNumber evidence="9">1.2.1.-</ecNumber>
    </recommendedName>
</protein>
<dbReference type="GO" id="GO:0051287">
    <property type="term" value="F:NAD binding"/>
    <property type="evidence" value="ECO:0007669"/>
    <property type="project" value="InterPro"/>
</dbReference>
<comment type="similarity">
    <text evidence="1 8">Belongs to the glyceraldehyde-3-phosphate dehydrogenase family.</text>
</comment>
<feature type="binding site" evidence="6">
    <location>
        <position position="122"/>
    </location>
    <ligand>
        <name>NAD(+)</name>
        <dbReference type="ChEBI" id="CHEBI:57540"/>
    </ligand>
</feature>
<name>A0A7W9B825_9SPHN</name>
<dbReference type="SMART" id="SM00846">
    <property type="entry name" value="Gp_dh_N"/>
    <property type="match status" value="1"/>
</dbReference>
<evidence type="ECO:0000256" key="8">
    <source>
        <dbReference type="RuleBase" id="RU000397"/>
    </source>
</evidence>
<dbReference type="Gene3D" id="3.30.360.10">
    <property type="entry name" value="Dihydrodipicolinate Reductase, domain 2"/>
    <property type="match status" value="1"/>
</dbReference>
<evidence type="ECO:0000256" key="5">
    <source>
        <dbReference type="PIRSR" id="PIRSR000149-2"/>
    </source>
</evidence>
<evidence type="ECO:0000256" key="9">
    <source>
        <dbReference type="RuleBase" id="RU361160"/>
    </source>
</evidence>
<evidence type="ECO:0000256" key="3">
    <source>
        <dbReference type="ARBA" id="ARBA00023002"/>
    </source>
</evidence>
<evidence type="ECO:0000256" key="4">
    <source>
        <dbReference type="PIRSR" id="PIRSR000149-1"/>
    </source>
</evidence>
<dbReference type="GO" id="GO:0006006">
    <property type="term" value="P:glucose metabolic process"/>
    <property type="evidence" value="ECO:0007669"/>
    <property type="project" value="InterPro"/>
</dbReference>
<dbReference type="NCBIfam" id="TIGR01534">
    <property type="entry name" value="GAPDH-I"/>
    <property type="match status" value="1"/>
</dbReference>
<feature type="binding site" evidence="5">
    <location>
        <position position="183"/>
    </location>
    <ligand>
        <name>D-glyceraldehyde 3-phosphate</name>
        <dbReference type="ChEBI" id="CHEBI:59776"/>
    </ligand>
</feature>
<dbReference type="Proteomes" id="UP000537161">
    <property type="component" value="Unassembled WGS sequence"/>
</dbReference>
<dbReference type="GO" id="GO:0016620">
    <property type="term" value="F:oxidoreductase activity, acting on the aldehyde or oxo group of donors, NAD or NADP as acceptor"/>
    <property type="evidence" value="ECO:0007669"/>
    <property type="project" value="InterPro"/>
</dbReference>
<proteinExistence type="inferred from homology"/>
<dbReference type="SUPFAM" id="SSF51735">
    <property type="entry name" value="NAD(P)-binding Rossmann-fold domains"/>
    <property type="match status" value="1"/>
</dbReference>
<dbReference type="PANTHER" id="PTHR43148">
    <property type="entry name" value="GLYCERALDEHYDE-3-PHOSPHATE DEHYDROGENASE 2"/>
    <property type="match status" value="1"/>
</dbReference>
<dbReference type="InterPro" id="IPR020831">
    <property type="entry name" value="GlycerAld/Erythrose_P_DH"/>
</dbReference>
<dbReference type="PRINTS" id="PR00078">
    <property type="entry name" value="G3PDHDRGNASE"/>
</dbReference>
<evidence type="ECO:0000313" key="11">
    <source>
        <dbReference type="EMBL" id="MBB5707936.1"/>
    </source>
</evidence>